<dbReference type="Proteomes" id="UP001419268">
    <property type="component" value="Unassembled WGS sequence"/>
</dbReference>
<proteinExistence type="predicted"/>
<evidence type="ECO:0000256" key="1">
    <source>
        <dbReference type="SAM" id="Phobius"/>
    </source>
</evidence>
<dbReference type="AlphaFoldDB" id="A0AAP0HTL3"/>
<organism evidence="2 3">
    <name type="scientific">Stephania cephalantha</name>
    <dbReference type="NCBI Taxonomy" id="152367"/>
    <lineage>
        <taxon>Eukaryota</taxon>
        <taxon>Viridiplantae</taxon>
        <taxon>Streptophyta</taxon>
        <taxon>Embryophyta</taxon>
        <taxon>Tracheophyta</taxon>
        <taxon>Spermatophyta</taxon>
        <taxon>Magnoliopsida</taxon>
        <taxon>Ranunculales</taxon>
        <taxon>Menispermaceae</taxon>
        <taxon>Menispermoideae</taxon>
        <taxon>Cissampelideae</taxon>
        <taxon>Stephania</taxon>
    </lineage>
</organism>
<evidence type="ECO:0000313" key="3">
    <source>
        <dbReference type="Proteomes" id="UP001419268"/>
    </source>
</evidence>
<dbReference type="EMBL" id="JBBNAG010000010">
    <property type="protein sequence ID" value="KAK9100918.1"/>
    <property type="molecule type" value="Genomic_DNA"/>
</dbReference>
<gene>
    <name evidence="2" type="ORF">Scep_024348</name>
</gene>
<keyword evidence="1" id="KW-0812">Transmembrane</keyword>
<sequence length="63" mass="7403">MHLYYCLPTTFGRRHLIVVSQHKLDGLHICIFMISCDIIVRLISWNIMHLIIIDVLVSVSFTY</sequence>
<keyword evidence="1" id="KW-0472">Membrane</keyword>
<keyword evidence="3" id="KW-1185">Reference proteome</keyword>
<feature type="transmembrane region" description="Helical" evidence="1">
    <location>
        <begin position="42"/>
        <end position="61"/>
    </location>
</feature>
<evidence type="ECO:0000313" key="2">
    <source>
        <dbReference type="EMBL" id="KAK9100918.1"/>
    </source>
</evidence>
<accession>A0AAP0HTL3</accession>
<name>A0AAP0HTL3_9MAGN</name>
<comment type="caution">
    <text evidence="2">The sequence shown here is derived from an EMBL/GenBank/DDBJ whole genome shotgun (WGS) entry which is preliminary data.</text>
</comment>
<keyword evidence="1" id="KW-1133">Transmembrane helix</keyword>
<protein>
    <submittedName>
        <fullName evidence="2">Uncharacterized protein</fullName>
    </submittedName>
</protein>
<reference evidence="2 3" key="1">
    <citation type="submission" date="2024-01" db="EMBL/GenBank/DDBJ databases">
        <title>Genome assemblies of Stephania.</title>
        <authorList>
            <person name="Yang L."/>
        </authorList>
    </citation>
    <scope>NUCLEOTIDE SEQUENCE [LARGE SCALE GENOMIC DNA]</scope>
    <source>
        <strain evidence="2">JXDWG</strain>
        <tissue evidence="2">Leaf</tissue>
    </source>
</reference>